<dbReference type="AlphaFoldDB" id="A5AGL4"/>
<dbReference type="EMBL" id="AM426284">
    <property type="protein sequence ID" value="CAN71268.1"/>
    <property type="molecule type" value="Genomic_DNA"/>
</dbReference>
<sequence length="170" mass="19152">MDVKTAFLNDNLDESIYMMQVDSFVVNGREYMGDMMVNKILSLENLVDPFTKTLIAKVFVGHKDSTGYSLEVVVHYILIGGMTGLSYWDGFPMVGAPVWMVAYWIGPIWDVESTLELNYEGTNIPMGPTSPRFELIYLVGIDYEGRISSRFTFVHKGILIIMQGCIGVNE</sequence>
<evidence type="ECO:0000313" key="1">
    <source>
        <dbReference type="EMBL" id="CAN71268.1"/>
    </source>
</evidence>
<proteinExistence type="predicted"/>
<accession>A5AGL4</accession>
<reference evidence="1" key="1">
    <citation type="journal article" date="2007" name="PLoS ONE">
        <title>The first genome sequence of an elite grapevine cultivar (Pinot noir Vitis vinifera L.): coping with a highly heterozygous genome.</title>
        <authorList>
            <person name="Velasco R."/>
            <person name="Zharkikh A."/>
            <person name="Troggio M."/>
            <person name="Cartwright D.A."/>
            <person name="Cestaro A."/>
            <person name="Pruss D."/>
            <person name="Pindo M."/>
            <person name="FitzGerald L.M."/>
            <person name="Vezzulli S."/>
            <person name="Reid J."/>
            <person name="Malacarne G."/>
            <person name="Iliev D."/>
            <person name="Coppola G."/>
            <person name="Wardell B."/>
            <person name="Micheletti D."/>
            <person name="Macalma T."/>
            <person name="Facci M."/>
            <person name="Mitchell J.T."/>
            <person name="Perazzolli M."/>
            <person name="Eldredge G."/>
            <person name="Gatto P."/>
            <person name="Oyzerski R."/>
            <person name="Moretto M."/>
            <person name="Gutin N."/>
            <person name="Stefanini M."/>
            <person name="Chen Y."/>
            <person name="Segala C."/>
            <person name="Davenport C."/>
            <person name="Dematte L."/>
            <person name="Mraz A."/>
            <person name="Battilana J."/>
            <person name="Stormo K."/>
            <person name="Costa F."/>
            <person name="Tao Q."/>
            <person name="Si-Ammour A."/>
            <person name="Harkins T."/>
            <person name="Lackey A."/>
            <person name="Perbost C."/>
            <person name="Taillon B."/>
            <person name="Stella A."/>
            <person name="Solovyev V."/>
            <person name="Fawcett J.A."/>
            <person name="Sterck L."/>
            <person name="Vandepoele K."/>
            <person name="Grando S.M."/>
            <person name="Toppo S."/>
            <person name="Moser C."/>
            <person name="Lanchbury J."/>
            <person name="Bogden R."/>
            <person name="Skolnick M."/>
            <person name="Sgaramella V."/>
            <person name="Bhatnagar S.K."/>
            <person name="Fontana P."/>
            <person name="Gutin A."/>
            <person name="Van de Peer Y."/>
            <person name="Salamini F."/>
            <person name="Viola R."/>
        </authorList>
    </citation>
    <scope>NUCLEOTIDE SEQUENCE</scope>
</reference>
<evidence type="ECO:0008006" key="2">
    <source>
        <dbReference type="Google" id="ProtNLM"/>
    </source>
</evidence>
<protein>
    <recommendedName>
        <fullName evidence="2">Reverse transcriptase Ty1/copia-type domain-containing protein</fullName>
    </recommendedName>
</protein>
<organism evidence="1">
    <name type="scientific">Vitis vinifera</name>
    <name type="common">Grape</name>
    <dbReference type="NCBI Taxonomy" id="29760"/>
    <lineage>
        <taxon>Eukaryota</taxon>
        <taxon>Viridiplantae</taxon>
        <taxon>Streptophyta</taxon>
        <taxon>Embryophyta</taxon>
        <taxon>Tracheophyta</taxon>
        <taxon>Spermatophyta</taxon>
        <taxon>Magnoliopsida</taxon>
        <taxon>eudicotyledons</taxon>
        <taxon>Gunneridae</taxon>
        <taxon>Pentapetalae</taxon>
        <taxon>rosids</taxon>
        <taxon>Vitales</taxon>
        <taxon>Vitaceae</taxon>
        <taxon>Viteae</taxon>
        <taxon>Vitis</taxon>
    </lineage>
</organism>
<gene>
    <name evidence="1" type="ORF">VITISV_034624</name>
</gene>
<name>A5AGL4_VITVI</name>